<evidence type="ECO:0000313" key="1">
    <source>
        <dbReference type="EMBL" id="AWK72714.1"/>
    </source>
</evidence>
<keyword evidence="2" id="KW-1185">Reference proteome</keyword>
<proteinExistence type="predicted"/>
<sequence>MLAALLCMSFGRRDRPLEARSTPYFEETQMQTPSGKHTHWPGISTFWLGETVLGPDPGEAGLAEAIPAAPVSEIASAARAATVARAVVVRLMLLLDCRRPVCRY</sequence>
<organism evidence="1 2">
    <name type="scientific">Rhodococcus oxybenzonivorans</name>
    <dbReference type="NCBI Taxonomy" id="1990687"/>
    <lineage>
        <taxon>Bacteria</taxon>
        <taxon>Bacillati</taxon>
        <taxon>Actinomycetota</taxon>
        <taxon>Actinomycetes</taxon>
        <taxon>Mycobacteriales</taxon>
        <taxon>Nocardiaceae</taxon>
        <taxon>Rhodococcus</taxon>
    </lineage>
</organism>
<reference evidence="1 2" key="1">
    <citation type="submission" date="2017-05" db="EMBL/GenBank/DDBJ databases">
        <title>Isolation of Rhodococcus sp. S2-17 biodegrading of BP-3.</title>
        <authorList>
            <person name="Lee Y."/>
            <person name="Kim K.H."/>
            <person name="Chun B.H."/>
            <person name="Jung H.S."/>
            <person name="Jeon C.O."/>
        </authorList>
    </citation>
    <scope>NUCLEOTIDE SEQUENCE [LARGE SCALE GENOMIC DNA]</scope>
    <source>
        <strain evidence="1 2">S2-17</strain>
    </source>
</reference>
<dbReference type="KEGG" id="roz:CBI38_15230"/>
<dbReference type="EMBL" id="CP021354">
    <property type="protein sequence ID" value="AWK72714.1"/>
    <property type="molecule type" value="Genomic_DNA"/>
</dbReference>
<dbReference type="Proteomes" id="UP000245711">
    <property type="component" value="Chromosome"/>
</dbReference>
<dbReference type="AlphaFoldDB" id="A0A2S2BVX9"/>
<accession>A0A2S2BVX9</accession>
<gene>
    <name evidence="1" type="ORF">CBI38_15230</name>
</gene>
<name>A0A2S2BVX9_9NOCA</name>
<protein>
    <submittedName>
        <fullName evidence="1">Uncharacterized protein</fullName>
    </submittedName>
</protein>
<evidence type="ECO:0000313" key="2">
    <source>
        <dbReference type="Proteomes" id="UP000245711"/>
    </source>
</evidence>